<keyword evidence="2" id="KW-0472">Membrane</keyword>
<reference evidence="5" key="1">
    <citation type="submission" date="2016-07" db="EMBL/GenBank/DDBJ databases">
        <title>Sequence Frankia sp. strain CcI1.17.</title>
        <authorList>
            <person name="Ghodhbane-Gtari F."/>
            <person name="Swanson E."/>
            <person name="Gueddou A."/>
            <person name="Morris K."/>
            <person name="Hezbri K."/>
            <person name="Ktari A."/>
            <person name="Nouioui I."/>
            <person name="Abebe-Akele F."/>
            <person name="Simpson S."/>
            <person name="Thomas K."/>
            <person name="Gtari M."/>
            <person name="Tisa L.S."/>
            <person name="Hurst S."/>
        </authorList>
    </citation>
    <scope>NUCLEOTIDE SEQUENCE [LARGE SCALE GENOMIC DNA]</scope>
    <source>
        <strain evidence="5">Cc1.17</strain>
    </source>
</reference>
<evidence type="ECO:0000313" key="5">
    <source>
        <dbReference type="Proteomes" id="UP000179627"/>
    </source>
</evidence>
<dbReference type="InterPro" id="IPR008613">
    <property type="entry name" value="Excalibur_Ca-bd_domain"/>
</dbReference>
<evidence type="ECO:0000313" key="4">
    <source>
        <dbReference type="EMBL" id="OHV45938.1"/>
    </source>
</evidence>
<dbReference type="AlphaFoldDB" id="A0A1S1RGJ3"/>
<dbReference type="SMART" id="SM00894">
    <property type="entry name" value="Excalibur"/>
    <property type="match status" value="1"/>
</dbReference>
<dbReference type="Pfam" id="PF05901">
    <property type="entry name" value="Excalibur"/>
    <property type="match status" value="1"/>
</dbReference>
<feature type="compositionally biased region" description="Low complexity" evidence="1">
    <location>
        <begin position="87"/>
        <end position="124"/>
    </location>
</feature>
<organism evidence="4 5">
    <name type="scientific">Parafrankia colletiae</name>
    <dbReference type="NCBI Taxonomy" id="573497"/>
    <lineage>
        <taxon>Bacteria</taxon>
        <taxon>Bacillati</taxon>
        <taxon>Actinomycetota</taxon>
        <taxon>Actinomycetes</taxon>
        <taxon>Frankiales</taxon>
        <taxon>Frankiaceae</taxon>
        <taxon>Parafrankia</taxon>
    </lineage>
</organism>
<dbReference type="EMBL" id="MBLM01000003">
    <property type="protein sequence ID" value="OHV45938.1"/>
    <property type="molecule type" value="Genomic_DNA"/>
</dbReference>
<protein>
    <recommendedName>
        <fullName evidence="3">Excalibur calcium-binding domain-containing protein</fullName>
    </recommendedName>
</protein>
<proteinExistence type="predicted"/>
<dbReference type="Proteomes" id="UP000179627">
    <property type="component" value="Unassembled WGS sequence"/>
</dbReference>
<comment type="caution">
    <text evidence="4">The sequence shown here is derived from an EMBL/GenBank/DDBJ whole genome shotgun (WGS) entry which is preliminary data.</text>
</comment>
<evidence type="ECO:0000256" key="2">
    <source>
        <dbReference type="SAM" id="Phobius"/>
    </source>
</evidence>
<name>A0A1S1RGJ3_9ACTN</name>
<gene>
    <name evidence="4" type="ORF">CC117_09300</name>
</gene>
<feature type="region of interest" description="Disordered" evidence="1">
    <location>
        <begin position="64"/>
        <end position="154"/>
    </location>
</feature>
<accession>A0A1S1RGJ3</accession>
<keyword evidence="2" id="KW-0812">Transmembrane</keyword>
<keyword evidence="5" id="KW-1185">Reference proteome</keyword>
<feature type="transmembrane region" description="Helical" evidence="2">
    <location>
        <begin position="21"/>
        <end position="40"/>
    </location>
</feature>
<evidence type="ECO:0000256" key="1">
    <source>
        <dbReference type="SAM" id="MobiDB-lite"/>
    </source>
</evidence>
<evidence type="ECO:0000259" key="3">
    <source>
        <dbReference type="SMART" id="SM00894"/>
    </source>
</evidence>
<keyword evidence="2" id="KW-1133">Transmembrane helix</keyword>
<feature type="domain" description="Excalibur calcium-binding" evidence="3">
    <location>
        <begin position="157"/>
        <end position="193"/>
    </location>
</feature>
<sequence>MWHGSAKLRHRIGGWTSRHPRVSAGAGGIFLLLLVGVALLPAPRSAAERSGSAAESAGYPGGVIAGTADRAPTPVPLPPASTARTDSSVPPVRAAAGPASPVVVAEPGAPGAGEAAAGLASTAPRSGAPGSPSTSRHRTKPGPSMPSTAAGGPASAYYRSCGEARAAGAAPLAAGQPGYRAGLDPDGDGVACGRVGPAAWCSTEGSREVPFLTRFGCWISGLGSS</sequence>